<dbReference type="InterPro" id="IPR015943">
    <property type="entry name" value="WD40/YVTN_repeat-like_dom_sf"/>
</dbReference>
<sequence length="992" mass="112289">MVFRLLGQGVKWYHKKLSANPLRTQLITGTLLTSSGDVICQLAVEKKDVFGDYDWVRSCRMGLFSMTVWVPVGYYWFGYAAKAFPGAGWNLVKKVAIDQLVVIPCLLINFLTFNELLQGHSMDALKKRVNDDYFNILQKNWSIWTQVQIINFYLIPLLYQVIFTEEVEPELPPSIHDKLGRLQRHATDHIIEVPPVSRGRQQFASEFSEKTGSEMNLTPLALKHEIDHCRKLIDEIACAFKAAKTPRAKNEVKAWAAKLLEHIRAKLSQCQTSDSGPSSGSSGGKNFQLESENILLLAERELKKMIDAKASCGALWAGAWNPLNKNGLVTVLSGRTFLHCSWNSSGSECLVSDSRGDILHLNVKTNRWKVITTLKPSPCSIEFALKRRDEFLVGLTDSQVKCMNTKGELVSIMGGHESVVNQIRVSPDGTHAITISSEKAQMWNLSTFEHLRTLAVKPDCPMVDIRFLDSDLTSLTAFADSSLFVWKGTTCQFQMTTPKDVRFRINKVVYSKEAQKIYSAGKGEFIHVFCLKARKIISIMQISGIRQVKDLAVVHGMPEHLFVLCDNQVKLMNVTECNIETTLNPANEPCFKMSTGGECDLKTETISNASRKGMKHLPKAQISTGRINTNPELAAEDLDKDKLRAVLNGFGEFPTAYRFLIWRKLLRIPGNNSAYESLLSRGQHPAMKDFDQKYPIKSNRIARAMDKCLNCIGHWNSIFLELDYVPVLVFPFVKLFQNSGLHCFEIVATVLFNYCRDWFSFYPNPPIPILAAIENVIAEADPRLIRHLTAHEITSQVYAWPLMYTLFSEVLPKNDWLALFDNIIFNHPSFFLYCVAGYVISARGPLLSMKSLEDFQFFFHHRNSIQASQIVGNAKKLMKSTSKNLDLRRLVKKLEPLTVGHYPVLNQYPKFVVDYRKRETDKIRKREIEMAKDRSYHLERSVLLGGTAIGIKENGDVSRLDFTRSRAESAELSKGVEDASRARKILLASFAS</sequence>
<evidence type="ECO:0000256" key="1">
    <source>
        <dbReference type="ARBA" id="ARBA00004120"/>
    </source>
</evidence>
<feature type="domain" description="Rab-GAP TBC" evidence="17">
    <location>
        <begin position="652"/>
        <end position="827"/>
    </location>
</feature>
<evidence type="ECO:0000256" key="13">
    <source>
        <dbReference type="ARBA" id="ARBA00023136"/>
    </source>
</evidence>
<dbReference type="Pfam" id="PF00566">
    <property type="entry name" value="RabGAP-TBC"/>
    <property type="match status" value="1"/>
</dbReference>
<dbReference type="InterPro" id="IPR007248">
    <property type="entry name" value="Mpv17_PMP22"/>
</dbReference>
<dbReference type="SMART" id="SM00320">
    <property type="entry name" value="WD40"/>
    <property type="match status" value="3"/>
</dbReference>
<evidence type="ECO:0000256" key="4">
    <source>
        <dbReference type="ARBA" id="ARBA00006824"/>
    </source>
</evidence>
<evidence type="ECO:0000256" key="14">
    <source>
        <dbReference type="ARBA" id="ARBA00023212"/>
    </source>
</evidence>
<gene>
    <name evidence="18" type="ORF">OKIOD_LOCUS3209</name>
</gene>
<proteinExistence type="inferred from homology"/>
<comment type="function">
    <text evidence="16">Molecular adapter which is involved in cilium biogenesis. Part of a functional complex including OFD1 a centriolar protein involved in cilium assembly. Could regulate the cAMP-dependent phosphorylation of OFD1, and its subsequent ubiquitination by PJA2 which ultimately leads to its proteasomal degradation.</text>
</comment>
<reference evidence="18 19" key="1">
    <citation type="submission" date="2021-04" db="EMBL/GenBank/DDBJ databases">
        <authorList>
            <person name="Bliznina A."/>
        </authorList>
    </citation>
    <scope>NUCLEOTIDE SEQUENCE [LARGE SCALE GENOMIC DNA]</scope>
</reference>
<dbReference type="InterPro" id="IPR036322">
    <property type="entry name" value="WD40_repeat_dom_sf"/>
</dbReference>
<comment type="subcellular location">
    <subcellularLocation>
        <location evidence="1">Cytoplasm</location>
        <location evidence="1">Cytoskeleton</location>
        <location evidence="1">Cilium basal body</location>
    </subcellularLocation>
    <subcellularLocation>
        <location evidence="3">Cytoplasm</location>
        <location evidence="3">Cytoskeleton</location>
        <location evidence="3">Microtubule organizing center</location>
        <location evidence="3">Centrosome</location>
        <location evidence="3">Centriolar satellite</location>
    </subcellularLocation>
    <subcellularLocation>
        <location evidence="2">Membrane</location>
        <topology evidence="2">Multi-pass membrane protein</topology>
    </subcellularLocation>
</comment>
<evidence type="ECO:0000256" key="16">
    <source>
        <dbReference type="ARBA" id="ARBA00034464"/>
    </source>
</evidence>
<dbReference type="InterPro" id="IPR051570">
    <property type="entry name" value="TBC1_cilium_biogenesis"/>
</dbReference>
<evidence type="ECO:0000313" key="18">
    <source>
        <dbReference type="EMBL" id="CAG5087862.1"/>
    </source>
</evidence>
<dbReference type="SUPFAM" id="SSF50978">
    <property type="entry name" value="WD40 repeat-like"/>
    <property type="match status" value="1"/>
</dbReference>
<evidence type="ECO:0000256" key="3">
    <source>
        <dbReference type="ARBA" id="ARBA00004607"/>
    </source>
</evidence>
<accession>A0ABN7S316</accession>
<evidence type="ECO:0000259" key="17">
    <source>
        <dbReference type="PROSITE" id="PS50086"/>
    </source>
</evidence>
<keyword evidence="15" id="KW-0966">Cell projection</keyword>
<evidence type="ECO:0000313" key="19">
    <source>
        <dbReference type="Proteomes" id="UP001158576"/>
    </source>
</evidence>
<dbReference type="PROSITE" id="PS50086">
    <property type="entry name" value="TBC_RABGAP"/>
    <property type="match status" value="1"/>
</dbReference>
<evidence type="ECO:0000256" key="12">
    <source>
        <dbReference type="ARBA" id="ARBA00023054"/>
    </source>
</evidence>
<keyword evidence="12" id="KW-0175">Coiled coil</keyword>
<protein>
    <recommendedName>
        <fullName evidence="5">TBC1 domain family member 31</fullName>
    </recommendedName>
</protein>
<dbReference type="InterPro" id="IPR000195">
    <property type="entry name" value="Rab-GAP-TBC_dom"/>
</dbReference>
<dbReference type="EMBL" id="OU015568">
    <property type="protein sequence ID" value="CAG5087862.1"/>
    <property type="molecule type" value="Genomic_DNA"/>
</dbReference>
<evidence type="ECO:0000256" key="8">
    <source>
        <dbReference type="ARBA" id="ARBA00022692"/>
    </source>
</evidence>
<keyword evidence="19" id="KW-1185">Reference proteome</keyword>
<evidence type="ECO:0000256" key="5">
    <source>
        <dbReference type="ARBA" id="ARBA00014199"/>
    </source>
</evidence>
<dbReference type="PANTHER" id="PTHR19853:SF1">
    <property type="entry name" value="TBC1 DOMAIN FAMILY MEMBER 31"/>
    <property type="match status" value="1"/>
</dbReference>
<keyword evidence="9" id="KW-0677">Repeat</keyword>
<dbReference type="Gene3D" id="1.10.472.80">
    <property type="entry name" value="Ypt/Rab-GAP domain of gyp1p, domain 3"/>
    <property type="match status" value="1"/>
</dbReference>
<keyword evidence="8" id="KW-0812">Transmembrane</keyword>
<evidence type="ECO:0000256" key="10">
    <source>
        <dbReference type="ARBA" id="ARBA00022794"/>
    </source>
</evidence>
<dbReference type="SUPFAM" id="SSF47923">
    <property type="entry name" value="Ypt/Rab-GAP domain of gyp1p"/>
    <property type="match status" value="1"/>
</dbReference>
<organism evidence="18 19">
    <name type="scientific">Oikopleura dioica</name>
    <name type="common">Tunicate</name>
    <dbReference type="NCBI Taxonomy" id="34765"/>
    <lineage>
        <taxon>Eukaryota</taxon>
        <taxon>Metazoa</taxon>
        <taxon>Chordata</taxon>
        <taxon>Tunicata</taxon>
        <taxon>Appendicularia</taxon>
        <taxon>Copelata</taxon>
        <taxon>Oikopleuridae</taxon>
        <taxon>Oikopleura</taxon>
    </lineage>
</organism>
<dbReference type="PANTHER" id="PTHR19853">
    <property type="entry name" value="WD REPEAT CONTAINING PROTEIN 3 WDR3"/>
    <property type="match status" value="1"/>
</dbReference>
<keyword evidence="7" id="KW-0853">WD repeat</keyword>
<evidence type="ECO:0000256" key="9">
    <source>
        <dbReference type="ARBA" id="ARBA00022737"/>
    </source>
</evidence>
<keyword evidence="13" id="KW-0472">Membrane</keyword>
<dbReference type="InterPro" id="IPR001680">
    <property type="entry name" value="WD40_rpt"/>
</dbReference>
<dbReference type="Proteomes" id="UP001158576">
    <property type="component" value="Chromosome PAR"/>
</dbReference>
<evidence type="ECO:0000256" key="7">
    <source>
        <dbReference type="ARBA" id="ARBA00022574"/>
    </source>
</evidence>
<evidence type="ECO:0000256" key="6">
    <source>
        <dbReference type="ARBA" id="ARBA00022490"/>
    </source>
</evidence>
<keyword evidence="6" id="KW-0963">Cytoplasm</keyword>
<evidence type="ECO:0000256" key="15">
    <source>
        <dbReference type="ARBA" id="ARBA00023273"/>
    </source>
</evidence>
<keyword evidence="10" id="KW-0970">Cilium biogenesis/degradation</keyword>
<dbReference type="Pfam" id="PF04117">
    <property type="entry name" value="Mpv17_PMP22"/>
    <property type="match status" value="1"/>
</dbReference>
<evidence type="ECO:0000256" key="2">
    <source>
        <dbReference type="ARBA" id="ARBA00004141"/>
    </source>
</evidence>
<keyword evidence="14" id="KW-0206">Cytoskeleton</keyword>
<keyword evidence="11" id="KW-1133">Transmembrane helix</keyword>
<evidence type="ECO:0000256" key="11">
    <source>
        <dbReference type="ARBA" id="ARBA00022989"/>
    </source>
</evidence>
<name>A0ABN7S316_OIKDI</name>
<dbReference type="InterPro" id="IPR035969">
    <property type="entry name" value="Rab-GAP_TBC_sf"/>
</dbReference>
<comment type="similarity">
    <text evidence="4">Belongs to the peroxisomal membrane protein PXMP2/4 family.</text>
</comment>
<dbReference type="Gene3D" id="2.130.10.10">
    <property type="entry name" value="YVTN repeat-like/Quinoprotein amine dehydrogenase"/>
    <property type="match status" value="1"/>
</dbReference>